<protein>
    <submittedName>
        <fullName evidence="1">Uncharacterized protein</fullName>
    </submittedName>
</protein>
<accession>A0ACC2MTR0</accession>
<gene>
    <name evidence="1" type="ORF">MRB53_002127</name>
</gene>
<comment type="caution">
    <text evidence="1">The sequence shown here is derived from an EMBL/GenBank/DDBJ whole genome shotgun (WGS) entry which is preliminary data.</text>
</comment>
<evidence type="ECO:0000313" key="1">
    <source>
        <dbReference type="EMBL" id="KAJ8649104.1"/>
    </source>
</evidence>
<organism evidence="1 2">
    <name type="scientific">Persea americana</name>
    <name type="common">Avocado</name>
    <dbReference type="NCBI Taxonomy" id="3435"/>
    <lineage>
        <taxon>Eukaryota</taxon>
        <taxon>Viridiplantae</taxon>
        <taxon>Streptophyta</taxon>
        <taxon>Embryophyta</taxon>
        <taxon>Tracheophyta</taxon>
        <taxon>Spermatophyta</taxon>
        <taxon>Magnoliopsida</taxon>
        <taxon>Magnoliidae</taxon>
        <taxon>Laurales</taxon>
        <taxon>Lauraceae</taxon>
        <taxon>Persea</taxon>
    </lineage>
</organism>
<reference evidence="1 2" key="1">
    <citation type="journal article" date="2022" name="Hortic Res">
        <title>A haplotype resolved chromosomal level avocado genome allows analysis of novel avocado genes.</title>
        <authorList>
            <person name="Nath O."/>
            <person name="Fletcher S.J."/>
            <person name="Hayward A."/>
            <person name="Shaw L.M."/>
            <person name="Masouleh A.K."/>
            <person name="Furtado A."/>
            <person name="Henry R.J."/>
            <person name="Mitter N."/>
        </authorList>
    </citation>
    <scope>NUCLEOTIDE SEQUENCE [LARGE SCALE GENOMIC DNA]</scope>
    <source>
        <strain evidence="2">cv. Hass</strain>
    </source>
</reference>
<dbReference type="EMBL" id="CM056809">
    <property type="protein sequence ID" value="KAJ8649104.1"/>
    <property type="molecule type" value="Genomic_DNA"/>
</dbReference>
<sequence length="383" mass="43572">MLCLEQLSQWQITGRVNLAGEIALVTGLIIWITSLPQIRRKRFELFYYTHHLYAIFIIFFLFHGGDRHFYTVFSGVVLFVLDKLLRVIQSRQGTCLLSARVLPCKVVELTFSKHPGLKYNPTSMIFINIPSISTFQWHPFSLTSSSSADNETISVISKCQGQWTNELYNMIDAAVTSDADNMKHIPIAVEGPYGPPLIYYQRYDSLLLIAGGIGITPFISILREVDSRNKNSKSITRMQLIYVVKTLHDISMLNSVSTPLLNQSTGKGYLKLKMFVTQEEECSTSVRDLLQEMSQEKAIGTEQQSVGAPEEHEIHFRQRPNFEDIFSKFPMQMEGSKIGVLVCGPDSMQQSVAWCCKHYSKSFERSSKMKKPSFSYHSLSFSL</sequence>
<proteinExistence type="predicted"/>
<evidence type="ECO:0000313" key="2">
    <source>
        <dbReference type="Proteomes" id="UP001234297"/>
    </source>
</evidence>
<dbReference type="Proteomes" id="UP001234297">
    <property type="component" value="Chromosome 1"/>
</dbReference>
<name>A0ACC2MTR0_PERAE</name>
<keyword evidence="2" id="KW-1185">Reference proteome</keyword>